<protein>
    <submittedName>
        <fullName evidence="1">Uncharacterized protein</fullName>
    </submittedName>
</protein>
<dbReference type="EMBL" id="AYSA01000856">
    <property type="protein sequence ID" value="ESZ89599.1"/>
    <property type="molecule type" value="Genomic_DNA"/>
</dbReference>
<dbReference type="AlphaFoldDB" id="W9C3U1"/>
<dbReference type="InterPro" id="IPR038921">
    <property type="entry name" value="YOR389W-like"/>
</dbReference>
<dbReference type="OrthoDB" id="10261782at2759"/>
<evidence type="ECO:0000313" key="1">
    <source>
        <dbReference type="EMBL" id="ESZ89599.1"/>
    </source>
</evidence>
<organism evidence="1 2">
    <name type="scientific">Sclerotinia borealis (strain F-4128)</name>
    <dbReference type="NCBI Taxonomy" id="1432307"/>
    <lineage>
        <taxon>Eukaryota</taxon>
        <taxon>Fungi</taxon>
        <taxon>Dikarya</taxon>
        <taxon>Ascomycota</taxon>
        <taxon>Pezizomycotina</taxon>
        <taxon>Leotiomycetes</taxon>
        <taxon>Helotiales</taxon>
        <taxon>Sclerotiniaceae</taxon>
        <taxon>Sclerotinia</taxon>
    </lineage>
</organism>
<evidence type="ECO:0000313" key="2">
    <source>
        <dbReference type="Proteomes" id="UP000019487"/>
    </source>
</evidence>
<proteinExistence type="predicted"/>
<dbReference type="Proteomes" id="UP000019487">
    <property type="component" value="Unassembled WGS sequence"/>
</dbReference>
<keyword evidence="2" id="KW-1185">Reference proteome</keyword>
<comment type="caution">
    <text evidence="1">The sequence shown here is derived from an EMBL/GenBank/DDBJ whole genome shotgun (WGS) entry which is preliminary data.</text>
</comment>
<reference evidence="1 2" key="1">
    <citation type="journal article" date="2014" name="Genome Announc.">
        <title>Draft genome sequence of Sclerotinia borealis, a psychrophilic plant pathogenic fungus.</title>
        <authorList>
            <person name="Mardanov A.V."/>
            <person name="Beletsky A.V."/>
            <person name="Kadnikov V.V."/>
            <person name="Ignatov A.N."/>
            <person name="Ravin N.V."/>
        </authorList>
    </citation>
    <scope>NUCLEOTIDE SEQUENCE [LARGE SCALE GENOMIC DNA]</scope>
    <source>
        <strain evidence="2">F-4157</strain>
    </source>
</reference>
<dbReference type="HOGENOM" id="CLU_017366_0_0_1"/>
<dbReference type="PANTHER" id="PTHR35204">
    <property type="entry name" value="YALI0A21131P"/>
    <property type="match status" value="1"/>
</dbReference>
<gene>
    <name evidence="1" type="ORF">SBOR_10020</name>
</gene>
<dbReference type="STRING" id="1432307.W9C3U1"/>
<dbReference type="PANTHER" id="PTHR35204:SF1">
    <property type="entry name" value="ENTEROTOXIN"/>
    <property type="match status" value="1"/>
</dbReference>
<name>W9C3U1_SCLBF</name>
<accession>W9C3U1</accession>
<sequence>MGGRVEVDYSSMISAFFYPINLDNPNTSRSELPRLVAASQTDGLRRIRSDVLGLFKDGEYKKKETINWQNVVDMIVTRYSDRLKFIVQDETSELAVWSEIKLLLDVYTDYAKVDIPSSVEKCANHFLEPMIPKTEADLLIHAAVFEVSHNICSTLFKVREILNDGEELEKGVNKENKGIQLIKGLIRELDWTTWLECGKCPYDEVCFVAIWPWGAREDHVSPRCIKRVDVSDRRGYWDWGQ</sequence>